<evidence type="ECO:0000313" key="2">
    <source>
        <dbReference type="Proteomes" id="UP001226091"/>
    </source>
</evidence>
<organism evidence="1 2">
    <name type="scientific">Metabacillus hrfriensis</name>
    <dbReference type="NCBI Taxonomy" id="3048891"/>
    <lineage>
        <taxon>Bacteria</taxon>
        <taxon>Bacillati</taxon>
        <taxon>Bacillota</taxon>
        <taxon>Bacilli</taxon>
        <taxon>Bacillales</taxon>
        <taxon>Bacillaceae</taxon>
        <taxon>Metabacillus</taxon>
    </lineage>
</organism>
<evidence type="ECO:0000313" key="1">
    <source>
        <dbReference type="EMBL" id="WHZ57809.1"/>
    </source>
</evidence>
<protein>
    <submittedName>
        <fullName evidence="1">UDP-glucose/GDP-mannose dehydrogenase family protein</fullName>
        <ecNumber evidence="1">1.1.1.-</ecNumber>
    </submittedName>
</protein>
<sequence length="445" mass="48894">MKIAIIGTGYVGLVTGVCLAEIGHEVTCIDTNLEKVDQLKKGISPIYEPGLEELMEKNRAAGRLEFTNNSIIGLKDQEVIYIAVGTPQSEDGAADLTYVFNAARNIGENITRNVVVVTKSTVPIGTNAKVRQLVMSNLQDNVCAEVVSNPEFLREGSAIHDSFNGDRIVIGTDNQEAGDIVEEINKPFGLPILRTSLHSAEMIKYASNAFLATKISFINEIANLSEKTNAHIEEVAKGIGMDSRIGNKFLNAGIGYGGSCFPKDTQALVKISEDCNHDFHLLKSVITINENQKTLLVRKAKERFGTLRGMKVALLGLAFKPDTDDMREAASISVAHELVEEGAEVIGYDPIAADNAKKVLPEEVLYADQIEEAIKQADVVFILTEWKEIVEKTLILSTLFMNEPIIFDGRNCYTNEDLYNLEVEYISVGRENLSKIRENRVAAVI</sequence>
<reference evidence="2" key="1">
    <citation type="journal article" date="2025" name="Aquaculture">
        <title>Assessment of the bioflocculant production and safety properties of Metabacillus hrfriensis sp. nov. based on phenotypic and whole-genome sequencing analysis.</title>
        <authorList>
            <person name="Zhang R."/>
            <person name="Zhao Z."/>
            <person name="Luo L."/>
            <person name="Wang S."/>
            <person name="Guo K."/>
            <person name="Xu W."/>
        </authorList>
    </citation>
    <scope>NUCLEOTIDE SEQUENCE [LARGE SCALE GENOMIC DNA]</scope>
    <source>
        <strain evidence="2">CT-WN-B3</strain>
    </source>
</reference>
<proteinExistence type="predicted"/>
<dbReference type="EMBL" id="CP126116">
    <property type="protein sequence ID" value="WHZ57809.1"/>
    <property type="molecule type" value="Genomic_DNA"/>
</dbReference>
<name>A0ACD4RBH7_9BACI</name>
<keyword evidence="2" id="KW-1185">Reference proteome</keyword>
<accession>A0ACD4RBH7</accession>
<keyword evidence="1" id="KW-0560">Oxidoreductase</keyword>
<dbReference type="Proteomes" id="UP001226091">
    <property type="component" value="Chromosome"/>
</dbReference>
<dbReference type="EC" id="1.1.1.-" evidence="1"/>
<gene>
    <name evidence="1" type="ORF">QLQ22_24755</name>
</gene>